<keyword evidence="11" id="KW-1185">Reference proteome</keyword>
<evidence type="ECO:0000256" key="5">
    <source>
        <dbReference type="ARBA" id="ARBA00023136"/>
    </source>
</evidence>
<evidence type="ECO:0000256" key="1">
    <source>
        <dbReference type="ARBA" id="ARBA00004651"/>
    </source>
</evidence>
<feature type="transmembrane region" description="Helical" evidence="8">
    <location>
        <begin position="111"/>
        <end position="130"/>
    </location>
</feature>
<keyword evidence="4 8" id="KW-1133">Transmembrane helix</keyword>
<evidence type="ECO:0000256" key="3">
    <source>
        <dbReference type="ARBA" id="ARBA00022692"/>
    </source>
</evidence>
<dbReference type="InterPro" id="IPR011701">
    <property type="entry name" value="MFS"/>
</dbReference>
<feature type="transmembrane region" description="Helical" evidence="8">
    <location>
        <begin position="232"/>
        <end position="249"/>
    </location>
</feature>
<reference evidence="10" key="2">
    <citation type="submission" date="2020-09" db="EMBL/GenBank/DDBJ databases">
        <authorList>
            <person name="Sun Q."/>
            <person name="Ohkuma M."/>
        </authorList>
    </citation>
    <scope>NUCLEOTIDE SEQUENCE</scope>
    <source>
        <strain evidence="10">JCM 4234</strain>
    </source>
</reference>
<evidence type="ECO:0000256" key="4">
    <source>
        <dbReference type="ARBA" id="ARBA00022989"/>
    </source>
</evidence>
<comment type="caution">
    <text evidence="10">The sequence shown here is derived from an EMBL/GenBank/DDBJ whole genome shotgun (WGS) entry which is preliminary data.</text>
</comment>
<keyword evidence="3 8" id="KW-0812">Transmembrane</keyword>
<dbReference type="InterPro" id="IPR036259">
    <property type="entry name" value="MFS_trans_sf"/>
</dbReference>
<evidence type="ECO:0000256" key="2">
    <source>
        <dbReference type="ARBA" id="ARBA00022448"/>
    </source>
</evidence>
<dbReference type="InterPro" id="IPR020846">
    <property type="entry name" value="MFS_dom"/>
</dbReference>
<comment type="subcellular location">
    <subcellularLocation>
        <location evidence="1">Cell membrane</location>
        <topology evidence="1">Multi-pass membrane protein</topology>
    </subcellularLocation>
</comment>
<dbReference type="GO" id="GO:0046677">
    <property type="term" value="P:response to antibiotic"/>
    <property type="evidence" value="ECO:0007669"/>
    <property type="project" value="UniProtKB-KW"/>
</dbReference>
<proteinExistence type="predicted"/>
<dbReference type="PANTHER" id="PTHR42718:SF9">
    <property type="entry name" value="MAJOR FACILITATOR SUPERFAMILY MULTIDRUG TRANSPORTER MFSC"/>
    <property type="match status" value="1"/>
</dbReference>
<dbReference type="SUPFAM" id="SSF103473">
    <property type="entry name" value="MFS general substrate transporter"/>
    <property type="match status" value="1"/>
</dbReference>
<feature type="transmembrane region" description="Helical" evidence="8">
    <location>
        <begin position="434"/>
        <end position="455"/>
    </location>
</feature>
<evidence type="ECO:0000313" key="11">
    <source>
        <dbReference type="Proteomes" id="UP000653493"/>
    </source>
</evidence>
<evidence type="ECO:0000256" key="8">
    <source>
        <dbReference type="SAM" id="Phobius"/>
    </source>
</evidence>
<dbReference type="GO" id="GO:0022857">
    <property type="term" value="F:transmembrane transporter activity"/>
    <property type="evidence" value="ECO:0007669"/>
    <property type="project" value="InterPro"/>
</dbReference>
<feature type="transmembrane region" description="Helical" evidence="8">
    <location>
        <begin position="87"/>
        <end position="104"/>
    </location>
</feature>
<dbReference type="GO" id="GO:0005886">
    <property type="term" value="C:plasma membrane"/>
    <property type="evidence" value="ECO:0007669"/>
    <property type="project" value="UniProtKB-SubCell"/>
</dbReference>
<dbReference type="Gene3D" id="1.20.1250.20">
    <property type="entry name" value="MFS general substrate transporter like domains"/>
    <property type="match status" value="1"/>
</dbReference>
<evidence type="ECO:0000259" key="9">
    <source>
        <dbReference type="PROSITE" id="PS50850"/>
    </source>
</evidence>
<feature type="transmembrane region" description="Helical" evidence="8">
    <location>
        <begin position="170"/>
        <end position="192"/>
    </location>
</feature>
<keyword evidence="5 8" id="KW-0472">Membrane</keyword>
<dbReference type="EMBL" id="BMSL01000007">
    <property type="protein sequence ID" value="GGS40134.1"/>
    <property type="molecule type" value="Genomic_DNA"/>
</dbReference>
<evidence type="ECO:0000256" key="6">
    <source>
        <dbReference type="ARBA" id="ARBA00023251"/>
    </source>
</evidence>
<dbReference type="PANTHER" id="PTHR42718">
    <property type="entry name" value="MAJOR FACILITATOR SUPERFAMILY MULTIDRUG TRANSPORTER MFSC"/>
    <property type="match status" value="1"/>
</dbReference>
<sequence length="484" mass="48758">MPVHRPSSPTAAHGRAGFPSPPVCHDGTGGPPRTTAGPVPRGGPALVASLLGFSVITIDVSAVNIALPAVQGSLGGAMTGLQWVVDAYTLTFAALMISAGALADRIGARRAYVLGVALFTLASLACALSPDITVLIGARGAQGAAAALVMPASLALIRHAYDDARARARAIALWTVGGSVAMAAGPVLGGLLTDSAGWRAVFLLNLPVGVVILGLLVRVAASPRRPAALDRAGQLTAVAALAGLAFTMIEGGHRGWTSLPVLASAGLAVAAGWAFVAVERRQRRPMVPLELLGDRRVAVPLAVGFALNAAFYGGIFLLGLYYQQVRGMSGIAAGLMFVPMSVLVTAVNLVSPRLAERVGRRPVIVAGQVVFVGAMAALLPLGTDTPLWLVLVLLVPLSVGGALTVPALTALLMDAVPGDRAGTASGLLNALRQTGGALAVALFGGLLAAPGGGFSLSGMRLGLLVVGALLLATAALSRLALPRE</sequence>
<feature type="transmembrane region" description="Helical" evidence="8">
    <location>
        <begin position="136"/>
        <end position="158"/>
    </location>
</feature>
<organism evidence="10 11">
    <name type="scientific">Streptomyces griseoviridis</name>
    <dbReference type="NCBI Taxonomy" id="45398"/>
    <lineage>
        <taxon>Bacteria</taxon>
        <taxon>Bacillati</taxon>
        <taxon>Actinomycetota</taxon>
        <taxon>Actinomycetes</taxon>
        <taxon>Kitasatosporales</taxon>
        <taxon>Streptomycetaceae</taxon>
        <taxon>Streptomyces</taxon>
    </lineage>
</organism>
<feature type="transmembrane region" description="Helical" evidence="8">
    <location>
        <begin position="387"/>
        <end position="413"/>
    </location>
</feature>
<feature type="region of interest" description="Disordered" evidence="7">
    <location>
        <begin position="1"/>
        <end position="39"/>
    </location>
</feature>
<dbReference type="PROSITE" id="PS50850">
    <property type="entry name" value="MFS"/>
    <property type="match status" value="1"/>
</dbReference>
<keyword evidence="6" id="KW-0046">Antibiotic resistance</keyword>
<gene>
    <name evidence="10" type="primary">mmr</name>
    <name evidence="10" type="ORF">GCM10010238_32080</name>
</gene>
<feature type="transmembrane region" description="Helical" evidence="8">
    <location>
        <begin position="297"/>
        <end position="322"/>
    </location>
</feature>
<feature type="transmembrane region" description="Helical" evidence="8">
    <location>
        <begin position="328"/>
        <end position="350"/>
    </location>
</feature>
<feature type="transmembrane region" description="Helical" evidence="8">
    <location>
        <begin position="461"/>
        <end position="481"/>
    </location>
</feature>
<name>A0A918GIY5_STRGD</name>
<dbReference type="Gene3D" id="1.20.1720.10">
    <property type="entry name" value="Multidrug resistance protein D"/>
    <property type="match status" value="1"/>
</dbReference>
<feature type="transmembrane region" description="Helical" evidence="8">
    <location>
        <begin position="255"/>
        <end position="276"/>
    </location>
</feature>
<feature type="transmembrane region" description="Helical" evidence="8">
    <location>
        <begin position="198"/>
        <end position="220"/>
    </location>
</feature>
<dbReference type="CDD" id="cd17321">
    <property type="entry name" value="MFS_MMR_MDR_like"/>
    <property type="match status" value="1"/>
</dbReference>
<dbReference type="Proteomes" id="UP000653493">
    <property type="component" value="Unassembled WGS sequence"/>
</dbReference>
<protein>
    <submittedName>
        <fullName evidence="10">MFS transporter</fullName>
    </submittedName>
</protein>
<keyword evidence="2" id="KW-0813">Transport</keyword>
<dbReference type="AlphaFoldDB" id="A0A918GIY5"/>
<evidence type="ECO:0000313" key="10">
    <source>
        <dbReference type="EMBL" id="GGS40134.1"/>
    </source>
</evidence>
<dbReference type="Pfam" id="PF07690">
    <property type="entry name" value="MFS_1"/>
    <property type="match status" value="1"/>
</dbReference>
<reference evidence="10" key="1">
    <citation type="journal article" date="2014" name="Int. J. Syst. Evol. Microbiol.">
        <title>Complete genome sequence of Corynebacterium casei LMG S-19264T (=DSM 44701T), isolated from a smear-ripened cheese.</title>
        <authorList>
            <consortium name="US DOE Joint Genome Institute (JGI-PGF)"/>
            <person name="Walter F."/>
            <person name="Albersmeier A."/>
            <person name="Kalinowski J."/>
            <person name="Ruckert C."/>
        </authorList>
    </citation>
    <scope>NUCLEOTIDE SEQUENCE</scope>
    <source>
        <strain evidence="10">JCM 4234</strain>
    </source>
</reference>
<evidence type="ECO:0000256" key="7">
    <source>
        <dbReference type="SAM" id="MobiDB-lite"/>
    </source>
</evidence>
<feature type="transmembrane region" description="Helical" evidence="8">
    <location>
        <begin position="362"/>
        <end position="381"/>
    </location>
</feature>
<accession>A0A918GIY5</accession>
<feature type="transmembrane region" description="Helical" evidence="8">
    <location>
        <begin position="45"/>
        <end position="67"/>
    </location>
</feature>
<feature type="domain" description="Major facilitator superfamily (MFS) profile" evidence="9">
    <location>
        <begin position="45"/>
        <end position="484"/>
    </location>
</feature>